<keyword evidence="5 7" id="KW-0456">Lyase</keyword>
<evidence type="ECO:0000256" key="4">
    <source>
        <dbReference type="ARBA" id="ARBA00022909"/>
    </source>
</evidence>
<comment type="function">
    <text evidence="6 7">Catalyzes the conversion of 7,8-dihydroneopterin to 6-hydroxymethyl-7,8-dihydropterin.</text>
</comment>
<evidence type="ECO:0000256" key="5">
    <source>
        <dbReference type="ARBA" id="ARBA00023239"/>
    </source>
</evidence>
<dbReference type="NCBIfam" id="TIGR00525">
    <property type="entry name" value="folB"/>
    <property type="match status" value="1"/>
</dbReference>
<comment type="pathway">
    <text evidence="2 7">Cofactor biosynthesis; tetrahydrofolate biosynthesis; 2-amino-4-hydroxy-6-hydroxymethyl-7,8-dihydropteridine diphosphate from 7,8-dihydroneopterin triphosphate: step 3/4.</text>
</comment>
<keyword evidence="10" id="KW-1185">Reference proteome</keyword>
<proteinExistence type="inferred from homology"/>
<accession>A0A387BE31</accession>
<dbReference type="KEGG" id="lact:D7I46_03990"/>
<dbReference type="OrthoDB" id="9803748at2"/>
<feature type="domain" description="Dihydroneopterin aldolase/epimerase" evidence="8">
    <location>
        <begin position="4"/>
        <end position="116"/>
    </location>
</feature>
<dbReference type="Proteomes" id="UP000269374">
    <property type="component" value="Chromosome"/>
</dbReference>
<dbReference type="UniPathway" id="UPA00077">
    <property type="reaction ID" value="UER00154"/>
</dbReference>
<organism evidence="9 10">
    <name type="scientific">Lactococcus allomyrinae</name>
    <dbReference type="NCBI Taxonomy" id="2419773"/>
    <lineage>
        <taxon>Bacteria</taxon>
        <taxon>Bacillati</taxon>
        <taxon>Bacillota</taxon>
        <taxon>Bacilli</taxon>
        <taxon>Lactobacillales</taxon>
        <taxon>Streptococcaceae</taxon>
        <taxon>Lactococcus</taxon>
    </lineage>
</organism>
<reference evidence="9 10" key="1">
    <citation type="submission" date="2018-09" db="EMBL/GenBank/DDBJ databases">
        <title>Genome sequencing of strain 1JSPR-7.</title>
        <authorList>
            <person name="Heo J."/>
            <person name="Kim S.-J."/>
            <person name="Kwon S.-W."/>
        </authorList>
    </citation>
    <scope>NUCLEOTIDE SEQUENCE [LARGE SCALE GENOMIC DNA]</scope>
    <source>
        <strain evidence="9 10">1JSPR-7</strain>
    </source>
</reference>
<dbReference type="EC" id="4.1.2.25" evidence="7"/>
<dbReference type="AlphaFoldDB" id="A0A387BE31"/>
<dbReference type="SMART" id="SM00905">
    <property type="entry name" value="FolB"/>
    <property type="match status" value="1"/>
</dbReference>
<name>A0A387BE31_9LACT</name>
<dbReference type="NCBIfam" id="TIGR00526">
    <property type="entry name" value="folB_dom"/>
    <property type="match status" value="1"/>
</dbReference>
<keyword evidence="4 7" id="KW-0289">Folate biosynthesis</keyword>
<evidence type="ECO:0000313" key="10">
    <source>
        <dbReference type="Proteomes" id="UP000269374"/>
    </source>
</evidence>
<dbReference type="GO" id="GO:0046654">
    <property type="term" value="P:tetrahydrofolate biosynthetic process"/>
    <property type="evidence" value="ECO:0007669"/>
    <property type="project" value="UniProtKB-UniRule"/>
</dbReference>
<dbReference type="InterPro" id="IPR006157">
    <property type="entry name" value="FolB_dom"/>
</dbReference>
<evidence type="ECO:0000313" key="9">
    <source>
        <dbReference type="EMBL" id="AYG00322.1"/>
    </source>
</evidence>
<dbReference type="PANTHER" id="PTHR42844">
    <property type="entry name" value="DIHYDRONEOPTERIN ALDOLASE 1-RELATED"/>
    <property type="match status" value="1"/>
</dbReference>
<evidence type="ECO:0000256" key="2">
    <source>
        <dbReference type="ARBA" id="ARBA00005013"/>
    </source>
</evidence>
<dbReference type="RefSeq" id="WP_120771710.1">
    <property type="nucleotide sequence ID" value="NZ_CP032627.1"/>
</dbReference>
<dbReference type="GO" id="GO:0005737">
    <property type="term" value="C:cytoplasm"/>
    <property type="evidence" value="ECO:0007669"/>
    <property type="project" value="TreeGrafter"/>
</dbReference>
<dbReference type="EMBL" id="CP032627">
    <property type="protein sequence ID" value="AYG00322.1"/>
    <property type="molecule type" value="Genomic_DNA"/>
</dbReference>
<comment type="catalytic activity">
    <reaction evidence="1 7">
        <text>7,8-dihydroneopterin = 6-hydroxymethyl-7,8-dihydropterin + glycolaldehyde</text>
        <dbReference type="Rhea" id="RHEA:10540"/>
        <dbReference type="ChEBI" id="CHEBI:17001"/>
        <dbReference type="ChEBI" id="CHEBI:17071"/>
        <dbReference type="ChEBI" id="CHEBI:44841"/>
        <dbReference type="EC" id="4.1.2.25"/>
    </reaction>
</comment>
<dbReference type="GO" id="GO:0004150">
    <property type="term" value="F:dihydroneopterin aldolase activity"/>
    <property type="evidence" value="ECO:0007669"/>
    <property type="project" value="UniProtKB-UniRule"/>
</dbReference>
<dbReference type="PANTHER" id="PTHR42844:SF1">
    <property type="entry name" value="DIHYDRONEOPTERIN ALDOLASE 1-RELATED"/>
    <property type="match status" value="1"/>
</dbReference>
<evidence type="ECO:0000259" key="8">
    <source>
        <dbReference type="SMART" id="SM00905"/>
    </source>
</evidence>
<protein>
    <recommendedName>
        <fullName evidence="7">7,8-dihydroneopterin aldolase</fullName>
        <ecNumber evidence="7">4.1.2.25</ecNumber>
    </recommendedName>
</protein>
<comment type="similarity">
    <text evidence="3 7">Belongs to the DHNA family.</text>
</comment>
<sequence length="116" mass="13191">MYKIKINNMKFRAHIGVLPEEKILGQNLEIDIIVETNFDFSGKDELTETLSYVDFYELIKNIISQSEADLIESLAFDIIKSIKATTSKITAVEVHLRKLAVPIEGIFDSVEIEMRG</sequence>
<gene>
    <name evidence="9" type="primary">folB</name>
    <name evidence="9" type="ORF">D7I46_03990</name>
</gene>
<evidence type="ECO:0000256" key="3">
    <source>
        <dbReference type="ARBA" id="ARBA00005708"/>
    </source>
</evidence>
<dbReference type="Pfam" id="PF02152">
    <property type="entry name" value="FolB"/>
    <property type="match status" value="1"/>
</dbReference>
<dbReference type="GO" id="GO:0046656">
    <property type="term" value="P:folic acid biosynthetic process"/>
    <property type="evidence" value="ECO:0007669"/>
    <property type="project" value="UniProtKB-UniRule"/>
</dbReference>
<evidence type="ECO:0000256" key="7">
    <source>
        <dbReference type="RuleBase" id="RU362079"/>
    </source>
</evidence>
<evidence type="ECO:0000256" key="6">
    <source>
        <dbReference type="ARBA" id="ARBA00037702"/>
    </source>
</evidence>
<dbReference type="InterPro" id="IPR043133">
    <property type="entry name" value="GTP-CH-I_C/QueF"/>
</dbReference>
<dbReference type="InterPro" id="IPR006156">
    <property type="entry name" value="Dihydroneopterin_aldolase"/>
</dbReference>
<dbReference type="SUPFAM" id="SSF55620">
    <property type="entry name" value="Tetrahydrobiopterin biosynthesis enzymes-like"/>
    <property type="match status" value="1"/>
</dbReference>
<evidence type="ECO:0000256" key="1">
    <source>
        <dbReference type="ARBA" id="ARBA00001353"/>
    </source>
</evidence>
<dbReference type="Gene3D" id="3.30.1130.10">
    <property type="match status" value="1"/>
</dbReference>